<protein>
    <submittedName>
        <fullName evidence="2">Uncharacterized protein</fullName>
    </submittedName>
</protein>
<evidence type="ECO:0000313" key="3">
    <source>
        <dbReference type="Proteomes" id="UP000677244"/>
    </source>
</evidence>
<proteinExistence type="predicted"/>
<dbReference type="Proteomes" id="UP000677244">
    <property type="component" value="Unassembled WGS sequence"/>
</dbReference>
<dbReference type="RefSeq" id="WP_209143160.1">
    <property type="nucleotide sequence ID" value="NZ_JAGHKO010000014.1"/>
</dbReference>
<sequence length="426" mass="46572">MRKILFVLVLLCVEKMAHAQTPRTPYIYSIKADSVKITNTCDTAELIIENHTQTVPGFLYNKGLGRTEFRRITQFDDTSVVVGGDTIHLGRGYKNFANADLTYDDNHLHKGAFHSMNLTDFSKIGFKTNNVDGTVSAALNMDPSKGSWIWNNTSDPDLIRNNTLNLNSGQIRGLVTSTTPYTSKVGQMWLNPGGFILNEYVTDLTTGNWKEVGLSTNVDDYDLLSLDLHSNGGTINLVSDNIENSTQTGIYLNKGESVITSCWNIGIGSHTTLVQSNDGFSFVRNNEEIGLNLGFKIPGLPISTNSQDSVLVISANDGQVKKQAQSALTPALAINTVDIVDITASVDALTKLPNLQSHPGHTVTLPPAASYTGKKIYIWNQNANSSSNSWTFASPVTLPDNTTSNVIPNKTTIELLSDGEVWIRWK</sequence>
<keyword evidence="1" id="KW-0732">Signal</keyword>
<feature type="chain" id="PRO_5045762554" evidence="1">
    <location>
        <begin position="20"/>
        <end position="426"/>
    </location>
</feature>
<accession>A0ABS3Z4C9</accession>
<feature type="signal peptide" evidence="1">
    <location>
        <begin position="1"/>
        <end position="19"/>
    </location>
</feature>
<reference evidence="2 3" key="1">
    <citation type="submission" date="2021-03" db="EMBL/GenBank/DDBJ databases">
        <title>Assistant Professor.</title>
        <authorList>
            <person name="Huq M.A."/>
        </authorList>
    </citation>
    <scope>NUCLEOTIDE SEQUENCE [LARGE SCALE GENOMIC DNA]</scope>
    <source>
        <strain evidence="2 3">MAH-29</strain>
    </source>
</reference>
<evidence type="ECO:0000313" key="2">
    <source>
        <dbReference type="EMBL" id="MBO9204505.1"/>
    </source>
</evidence>
<name>A0ABS3Z4C9_9BACT</name>
<evidence type="ECO:0000256" key="1">
    <source>
        <dbReference type="SAM" id="SignalP"/>
    </source>
</evidence>
<keyword evidence="3" id="KW-1185">Reference proteome</keyword>
<organism evidence="2 3">
    <name type="scientific">Niastella soli</name>
    <dbReference type="NCBI Taxonomy" id="2821487"/>
    <lineage>
        <taxon>Bacteria</taxon>
        <taxon>Pseudomonadati</taxon>
        <taxon>Bacteroidota</taxon>
        <taxon>Chitinophagia</taxon>
        <taxon>Chitinophagales</taxon>
        <taxon>Chitinophagaceae</taxon>
        <taxon>Niastella</taxon>
    </lineage>
</organism>
<comment type="caution">
    <text evidence="2">The sequence shown here is derived from an EMBL/GenBank/DDBJ whole genome shotgun (WGS) entry which is preliminary data.</text>
</comment>
<gene>
    <name evidence="2" type="ORF">J7I42_29730</name>
</gene>
<dbReference type="EMBL" id="JAGHKO010000014">
    <property type="protein sequence ID" value="MBO9204505.1"/>
    <property type="molecule type" value="Genomic_DNA"/>
</dbReference>